<keyword evidence="3" id="KW-1185">Reference proteome</keyword>
<comment type="caution">
    <text evidence="2">The sequence shown here is derived from an EMBL/GenBank/DDBJ whole genome shotgun (WGS) entry which is preliminary data.</text>
</comment>
<dbReference type="PANTHER" id="PTHR33608:SF6">
    <property type="entry name" value="BLL2464 PROTEIN"/>
    <property type="match status" value="1"/>
</dbReference>
<reference evidence="2" key="1">
    <citation type="submission" date="2022-08" db="EMBL/GenBank/DDBJ databases">
        <title>Genomic Encyclopedia of Type Strains, Phase III (KMG-III): the genomes of soil and plant-associated and newly described type strains.</title>
        <authorList>
            <person name="Whitman W."/>
        </authorList>
    </citation>
    <scope>NUCLEOTIDE SEQUENCE</scope>
    <source>
        <strain evidence="2">HMT 1</strain>
    </source>
</reference>
<dbReference type="EMBL" id="JANUCT010000001">
    <property type="protein sequence ID" value="MCS3902154.1"/>
    <property type="molecule type" value="Genomic_DNA"/>
</dbReference>
<dbReference type="PANTHER" id="PTHR33608">
    <property type="entry name" value="BLL2464 PROTEIN"/>
    <property type="match status" value="1"/>
</dbReference>
<gene>
    <name evidence="2" type="ORF">J2T55_000146</name>
</gene>
<dbReference type="InterPro" id="IPR036465">
    <property type="entry name" value="vWFA_dom_sf"/>
</dbReference>
<dbReference type="Proteomes" id="UP001204445">
    <property type="component" value="Unassembled WGS sequence"/>
</dbReference>
<organism evidence="2 3">
    <name type="scientific">Methylohalomonas lacus</name>
    <dbReference type="NCBI Taxonomy" id="398773"/>
    <lineage>
        <taxon>Bacteria</taxon>
        <taxon>Pseudomonadati</taxon>
        <taxon>Pseudomonadota</taxon>
        <taxon>Gammaproteobacteria</taxon>
        <taxon>Methylohalomonadales</taxon>
        <taxon>Methylohalomonadaceae</taxon>
        <taxon>Methylohalomonas</taxon>
    </lineage>
</organism>
<dbReference type="AlphaFoldDB" id="A0AAE3L0A6"/>
<feature type="domain" description="DUF58" evidence="1">
    <location>
        <begin position="69"/>
        <end position="268"/>
    </location>
</feature>
<dbReference type="InterPro" id="IPR002881">
    <property type="entry name" value="DUF58"/>
</dbReference>
<evidence type="ECO:0000313" key="3">
    <source>
        <dbReference type="Proteomes" id="UP001204445"/>
    </source>
</evidence>
<dbReference type="SUPFAM" id="SSF53300">
    <property type="entry name" value="vWA-like"/>
    <property type="match status" value="1"/>
</dbReference>
<proteinExistence type="predicted"/>
<name>A0AAE3L0A6_9GAMM</name>
<dbReference type="Pfam" id="PF01882">
    <property type="entry name" value="DUF58"/>
    <property type="match status" value="1"/>
</dbReference>
<accession>A0AAE3L0A6</accession>
<evidence type="ECO:0000313" key="2">
    <source>
        <dbReference type="EMBL" id="MCS3902154.1"/>
    </source>
</evidence>
<dbReference type="RefSeq" id="WP_259053526.1">
    <property type="nucleotide sequence ID" value="NZ_JANUCT010000001.1"/>
</dbReference>
<protein>
    <recommendedName>
        <fullName evidence="1">DUF58 domain-containing protein</fullName>
    </recommendedName>
</protein>
<evidence type="ECO:0000259" key="1">
    <source>
        <dbReference type="Pfam" id="PF01882"/>
    </source>
</evidence>
<sequence>MASNNPAWPRYSSNRHFDNNYASVEPEEFHYRIRQPASGLRPGFHRSIQIGSGDQFREYGSLLRQPDPRRLDLRASLRDPLQQLQVRIYNQRSTLTVCLLADLTASMSFGGTGGKLRLLTEIAASIALSAFRTGDAFAFYAADTILRQELLIPPTRRSGLPWQIAGQLYHAAPAGNHARGMLAAVQRVPARTSLIFLVSDFHWPNDLLHEVLGRLSGHIVVPLVSWSAHEYVPAATFGLVAIRDLESGQRRLLLARPGLRARLTKAQHGRRSQLHRTFVSHGHEPVFFEGHYDPRQLTEYFLARG</sequence>